<evidence type="ECO:0000256" key="1">
    <source>
        <dbReference type="ARBA" id="ARBA00023015"/>
    </source>
</evidence>
<sequence>MKREETVDYNIKALWHGVSRMYNQFGSPYDLTASTGFVLLNIDVENGTPATKIAPMLGMESRSLTRMLKSMEEKGWVYRKKDAIDGRSVRVFLSDIGKEKRELSRRAVREFNTKIRTLVDEKKLSVFFEVLQEIGGIVDDPSLFKKVADQIAEEFAADGLLQPNH</sequence>
<keyword evidence="1" id="KW-0805">Transcription regulation</keyword>
<dbReference type="PROSITE" id="PS01117">
    <property type="entry name" value="HTH_MARR_1"/>
    <property type="match status" value="1"/>
</dbReference>
<dbReference type="SUPFAM" id="SSF46785">
    <property type="entry name" value="Winged helix' DNA-binding domain"/>
    <property type="match status" value="1"/>
</dbReference>
<dbReference type="RefSeq" id="WP_089355025.1">
    <property type="nucleotide sequence ID" value="NZ_FZPD01000001.1"/>
</dbReference>
<dbReference type="Proteomes" id="UP000198393">
    <property type="component" value="Unassembled WGS sequence"/>
</dbReference>
<dbReference type="InterPro" id="IPR036388">
    <property type="entry name" value="WH-like_DNA-bd_sf"/>
</dbReference>
<dbReference type="InterPro" id="IPR036390">
    <property type="entry name" value="WH_DNA-bd_sf"/>
</dbReference>
<evidence type="ECO:0000313" key="6">
    <source>
        <dbReference type="Proteomes" id="UP000198393"/>
    </source>
</evidence>
<dbReference type="InterPro" id="IPR000835">
    <property type="entry name" value="HTH_MarR-typ"/>
</dbReference>
<dbReference type="AlphaFoldDB" id="A0A239ENG7"/>
<gene>
    <name evidence="5" type="ORF">SAMN05421640_0246</name>
</gene>
<organism evidence="5 6">
    <name type="scientific">Ekhidna lutea</name>
    <dbReference type="NCBI Taxonomy" id="447679"/>
    <lineage>
        <taxon>Bacteria</taxon>
        <taxon>Pseudomonadati</taxon>
        <taxon>Bacteroidota</taxon>
        <taxon>Cytophagia</taxon>
        <taxon>Cytophagales</taxon>
        <taxon>Reichenbachiellaceae</taxon>
        <taxon>Ekhidna</taxon>
    </lineage>
</organism>
<name>A0A239ENG7_EKHLU</name>
<dbReference type="PANTHER" id="PTHR42756:SF1">
    <property type="entry name" value="TRANSCRIPTIONAL REPRESSOR OF EMRAB OPERON"/>
    <property type="match status" value="1"/>
</dbReference>
<keyword evidence="6" id="KW-1185">Reference proteome</keyword>
<dbReference type="GO" id="GO:0003677">
    <property type="term" value="F:DNA binding"/>
    <property type="evidence" value="ECO:0007669"/>
    <property type="project" value="UniProtKB-KW"/>
</dbReference>
<evidence type="ECO:0000256" key="3">
    <source>
        <dbReference type="ARBA" id="ARBA00023163"/>
    </source>
</evidence>
<keyword evidence="2 5" id="KW-0238">DNA-binding</keyword>
<dbReference type="OrthoDB" id="1467380at2"/>
<dbReference type="GO" id="GO:0003700">
    <property type="term" value="F:DNA-binding transcription factor activity"/>
    <property type="evidence" value="ECO:0007669"/>
    <property type="project" value="InterPro"/>
</dbReference>
<protein>
    <submittedName>
        <fullName evidence="5">DNA-binding transcriptional regulator, MarR family</fullName>
    </submittedName>
</protein>
<evidence type="ECO:0000313" key="5">
    <source>
        <dbReference type="EMBL" id="SNS46177.1"/>
    </source>
</evidence>
<dbReference type="EMBL" id="FZPD01000001">
    <property type="protein sequence ID" value="SNS46177.1"/>
    <property type="molecule type" value="Genomic_DNA"/>
</dbReference>
<dbReference type="PANTHER" id="PTHR42756">
    <property type="entry name" value="TRANSCRIPTIONAL REGULATOR, MARR"/>
    <property type="match status" value="1"/>
</dbReference>
<feature type="domain" description="HTH marR-type" evidence="4">
    <location>
        <begin position="1"/>
        <end position="136"/>
    </location>
</feature>
<evidence type="ECO:0000256" key="2">
    <source>
        <dbReference type="ARBA" id="ARBA00023125"/>
    </source>
</evidence>
<proteinExistence type="predicted"/>
<keyword evidence="3" id="KW-0804">Transcription</keyword>
<dbReference type="SMART" id="SM00347">
    <property type="entry name" value="HTH_MARR"/>
    <property type="match status" value="1"/>
</dbReference>
<evidence type="ECO:0000259" key="4">
    <source>
        <dbReference type="PROSITE" id="PS50995"/>
    </source>
</evidence>
<accession>A0A239ENG7</accession>
<dbReference type="Pfam" id="PF01047">
    <property type="entry name" value="MarR"/>
    <property type="match status" value="1"/>
</dbReference>
<dbReference type="InterPro" id="IPR023187">
    <property type="entry name" value="Tscrpt_reg_MarR-type_CS"/>
</dbReference>
<dbReference type="PROSITE" id="PS50995">
    <property type="entry name" value="HTH_MARR_2"/>
    <property type="match status" value="1"/>
</dbReference>
<dbReference type="Gene3D" id="1.10.10.10">
    <property type="entry name" value="Winged helix-like DNA-binding domain superfamily/Winged helix DNA-binding domain"/>
    <property type="match status" value="1"/>
</dbReference>
<reference evidence="5 6" key="1">
    <citation type="submission" date="2017-06" db="EMBL/GenBank/DDBJ databases">
        <authorList>
            <person name="Kim H.J."/>
            <person name="Triplett B.A."/>
        </authorList>
    </citation>
    <scope>NUCLEOTIDE SEQUENCE [LARGE SCALE GENOMIC DNA]</scope>
    <source>
        <strain evidence="5 6">DSM 19307</strain>
    </source>
</reference>